<accession>A0A7X6MQR0</accession>
<reference evidence="3 4" key="1">
    <citation type="submission" date="2020-04" db="EMBL/GenBank/DDBJ databases">
        <title>MicrobeNet Type strains.</title>
        <authorList>
            <person name="Nicholson A.C."/>
        </authorList>
    </citation>
    <scope>NUCLEOTIDE SEQUENCE [LARGE SCALE GENOMIC DNA]</scope>
    <source>
        <strain evidence="3 4">ATCC 700731</strain>
    </source>
</reference>
<proteinExistence type="predicted"/>
<name>A0A7X6MQR0_9MYCO</name>
<dbReference type="EMBL" id="JAAXPJ010000007">
    <property type="protein sequence ID" value="NKZ13172.1"/>
    <property type="molecule type" value="Genomic_DNA"/>
</dbReference>
<feature type="compositionally biased region" description="Basic and acidic residues" evidence="1">
    <location>
        <begin position="198"/>
        <end position="210"/>
    </location>
</feature>
<dbReference type="Pfam" id="PF18431">
    <property type="entry name" value="RNAse_A_bac"/>
    <property type="match status" value="1"/>
</dbReference>
<feature type="region of interest" description="Disordered" evidence="1">
    <location>
        <begin position="1"/>
        <end position="59"/>
    </location>
</feature>
<dbReference type="Proteomes" id="UP000518188">
    <property type="component" value="Unassembled WGS sequence"/>
</dbReference>
<sequence>MSPAVASVPLPTKSEIEEWSTSHLSEAASTWRTAAAGSETAFDEHRQNVSAPGGTTWEGNAKDAALDRVTADIGVVGCQSGVLREAAGLAENGAYDIKAAKDKAVQAITAAIDDGFNVAEDLSVTDSRDYDINTVADRNRAAAEHAEDIRWAAQQLMQADQLVGSRLEAKAADLEGIRFEGEGERDAPSSHVQFVDNKVQDKQGDGKDGKSGTAEQATGQIGPFAVPKSVEDAAKKSGLKPDGKPPDPSGLGDLLGANDNPADKPGESKPGVEKQPGLPPALSQLPPAPDKATIDQQRAKVDAARQNLSAAESKQKAAAGLGYVQGAGSGPSPDEFKSLTQAVFDARHELTKQTDALRELSAAAAANDGPTVPVPPLPIDADKQAFPPQPSVLERGAGAFGEGMKDASKTVWDATMPDVGNMYDVATDWDGATAEQKAQAGIDAASMLPFPGSKILGEGIEHGLDALGAAGRHLDDAPTPHADAPSGGHAPLEAPHHSPPDAPAEHHAPAPTHVDDVPSGGHGDAPVHADTAEAPHHTADTVDHTVDTGHAAPYGIEDTGALLTASENAGGHLIERHVGQTFDDLSARLDAGPRPGAVSTFSTAEEASTAVSTALQHNQATVDAWVANGATDRLRISVPFDGGEVLVRGSTATVPGTSVLVVLEGIGNGEWIVLTGYPKP</sequence>
<feature type="compositionally biased region" description="Basic and acidic residues" evidence="1">
    <location>
        <begin position="261"/>
        <end position="272"/>
    </location>
</feature>
<evidence type="ECO:0000259" key="2">
    <source>
        <dbReference type="Pfam" id="PF18431"/>
    </source>
</evidence>
<feature type="compositionally biased region" description="Basic and acidic residues" evidence="1">
    <location>
        <begin position="229"/>
        <end position="245"/>
    </location>
</feature>
<comment type="caution">
    <text evidence="3">The sequence shown here is derived from an EMBL/GenBank/DDBJ whole genome shotgun (WGS) entry which is preliminary data.</text>
</comment>
<gene>
    <name evidence="3" type="ORF">HGA11_19535</name>
</gene>
<dbReference type="CDD" id="cd20684">
    <property type="entry name" value="CdiA-CT_Yk_RNaseA-like"/>
    <property type="match status" value="1"/>
</dbReference>
<protein>
    <recommendedName>
        <fullName evidence="2">Bacterial CdiA-CT RNAse A domain-containing protein</fullName>
    </recommendedName>
</protein>
<evidence type="ECO:0000313" key="3">
    <source>
        <dbReference type="EMBL" id="NKZ13172.1"/>
    </source>
</evidence>
<dbReference type="AlphaFoldDB" id="A0A7X6MQR0"/>
<organism evidence="3 4">
    <name type="scientific">Mycolicibacterium septicum DSM 44393</name>
    <dbReference type="NCBI Taxonomy" id="1341646"/>
    <lineage>
        <taxon>Bacteria</taxon>
        <taxon>Bacillati</taxon>
        <taxon>Actinomycetota</taxon>
        <taxon>Actinomycetes</taxon>
        <taxon>Mycobacteriales</taxon>
        <taxon>Mycobacteriaceae</taxon>
        <taxon>Mycolicibacterium</taxon>
    </lineage>
</organism>
<feature type="region of interest" description="Disordered" evidence="1">
    <location>
        <begin position="181"/>
        <end position="317"/>
    </location>
</feature>
<feature type="region of interest" description="Disordered" evidence="1">
    <location>
        <begin position="470"/>
        <end position="530"/>
    </location>
</feature>
<feature type="compositionally biased region" description="Polar residues" evidence="1">
    <location>
        <begin position="19"/>
        <end position="32"/>
    </location>
</feature>
<evidence type="ECO:0000256" key="1">
    <source>
        <dbReference type="SAM" id="MobiDB-lite"/>
    </source>
</evidence>
<dbReference type="RefSeq" id="WP_044513797.1">
    <property type="nucleotide sequence ID" value="NZ_HG322951.1"/>
</dbReference>
<evidence type="ECO:0000313" key="4">
    <source>
        <dbReference type="Proteomes" id="UP000518188"/>
    </source>
</evidence>
<dbReference type="InterPro" id="IPR041436">
    <property type="entry name" value="RNAse_A_bac"/>
</dbReference>
<feature type="domain" description="Bacterial CdiA-CT RNAse A" evidence="2">
    <location>
        <begin position="571"/>
        <end position="678"/>
    </location>
</feature>
<feature type="compositionally biased region" description="Basic and acidic residues" evidence="1">
    <location>
        <begin position="494"/>
        <end position="516"/>
    </location>
</feature>